<organism evidence="3 4">
    <name type="scientific">Noviherbaspirillum suwonense</name>
    <dbReference type="NCBI Taxonomy" id="1224511"/>
    <lineage>
        <taxon>Bacteria</taxon>
        <taxon>Pseudomonadati</taxon>
        <taxon>Pseudomonadota</taxon>
        <taxon>Betaproteobacteria</taxon>
        <taxon>Burkholderiales</taxon>
        <taxon>Oxalobacteraceae</taxon>
        <taxon>Noviherbaspirillum</taxon>
    </lineage>
</organism>
<dbReference type="InterPro" id="IPR000868">
    <property type="entry name" value="Isochorismatase-like_dom"/>
</dbReference>
<protein>
    <submittedName>
        <fullName evidence="3">Nicotinamidase-related amidase</fullName>
    </submittedName>
</protein>
<sequence length="269" mass="28953">MPDAVPLLARPAEGMLGHSPNTAWRASPAEVDMAVPPPRPVLARIACQPQSVLLNLRQTAIVVVDMQNDFCTKDGWVHEIGGDPTPNRAPIAPLQRLLPALRQAGVPVIWLNWGNRADLANMPPNQIHLYKPSGAGTGLGDPLRSNAAPVLEKDSWAAAVVDELAPEPTDIRVDKYRISGFWDTPLDSILRNMAIRTVLFAGVNIDQCVLHTLSDANFLGYGCLLVEDCCATTSPDFCAEATVWNVKKCFGFTTDSASVLAGLESARPA</sequence>
<proteinExistence type="predicted"/>
<feature type="domain" description="Isochorismatase-like" evidence="2">
    <location>
        <begin position="59"/>
        <end position="257"/>
    </location>
</feature>
<dbReference type="SUPFAM" id="SSF52499">
    <property type="entry name" value="Isochorismatase-like hydrolases"/>
    <property type="match status" value="1"/>
</dbReference>
<comment type="caution">
    <text evidence="3">The sequence shown here is derived from an EMBL/GenBank/DDBJ whole genome shotgun (WGS) entry which is preliminary data.</text>
</comment>
<dbReference type="CDD" id="cd00431">
    <property type="entry name" value="cysteine_hydrolases"/>
    <property type="match status" value="1"/>
</dbReference>
<dbReference type="EMBL" id="FXUL01000011">
    <property type="protein sequence ID" value="SMP66106.1"/>
    <property type="molecule type" value="Genomic_DNA"/>
</dbReference>
<dbReference type="Proteomes" id="UP001158049">
    <property type="component" value="Unassembled WGS sequence"/>
</dbReference>
<dbReference type="RefSeq" id="WP_430438493.1">
    <property type="nucleotide sequence ID" value="NZ_FXUL01000011.1"/>
</dbReference>
<gene>
    <name evidence="3" type="ORF">SAMN06295970_111126</name>
</gene>
<accession>A0ABY1QB15</accession>
<dbReference type="InterPro" id="IPR036380">
    <property type="entry name" value="Isochorismatase-like_sf"/>
</dbReference>
<dbReference type="PANTHER" id="PTHR43540:SF9">
    <property type="entry name" value="FAMILY HYDROLASE, PUTATIVE (AFU_ORTHOLOGUE AFUA_2G08700)-RELATED"/>
    <property type="match status" value="1"/>
</dbReference>
<keyword evidence="1" id="KW-0378">Hydrolase</keyword>
<dbReference type="InterPro" id="IPR050272">
    <property type="entry name" value="Isochorismatase-like_hydrls"/>
</dbReference>
<evidence type="ECO:0000313" key="3">
    <source>
        <dbReference type="EMBL" id="SMP66106.1"/>
    </source>
</evidence>
<reference evidence="3 4" key="1">
    <citation type="submission" date="2017-05" db="EMBL/GenBank/DDBJ databases">
        <authorList>
            <person name="Varghese N."/>
            <person name="Submissions S."/>
        </authorList>
    </citation>
    <scope>NUCLEOTIDE SEQUENCE [LARGE SCALE GENOMIC DNA]</scope>
    <source>
        <strain evidence="3 4">DSM 26001</strain>
    </source>
</reference>
<keyword evidence="4" id="KW-1185">Reference proteome</keyword>
<dbReference type="PANTHER" id="PTHR43540">
    <property type="entry name" value="PEROXYUREIDOACRYLATE/UREIDOACRYLATE AMIDOHYDROLASE-RELATED"/>
    <property type="match status" value="1"/>
</dbReference>
<dbReference type="Pfam" id="PF00857">
    <property type="entry name" value="Isochorismatase"/>
    <property type="match status" value="1"/>
</dbReference>
<evidence type="ECO:0000256" key="1">
    <source>
        <dbReference type="ARBA" id="ARBA00022801"/>
    </source>
</evidence>
<evidence type="ECO:0000313" key="4">
    <source>
        <dbReference type="Proteomes" id="UP001158049"/>
    </source>
</evidence>
<name>A0ABY1QB15_9BURK</name>
<dbReference type="Gene3D" id="3.40.50.850">
    <property type="entry name" value="Isochorismatase-like"/>
    <property type="match status" value="1"/>
</dbReference>
<evidence type="ECO:0000259" key="2">
    <source>
        <dbReference type="Pfam" id="PF00857"/>
    </source>
</evidence>